<keyword evidence="9" id="KW-1015">Disulfide bond</keyword>
<name>A0A8J1N0T4_XENLA</name>
<keyword evidence="15" id="KW-1185">Reference proteome</keyword>
<dbReference type="CDD" id="cd00190">
    <property type="entry name" value="Tryp_SPc"/>
    <property type="match status" value="1"/>
</dbReference>
<keyword evidence="7 12" id="KW-1133">Transmembrane helix</keyword>
<dbReference type="OrthoDB" id="9425590at2759"/>
<dbReference type="GeneID" id="108711383"/>
<dbReference type="PROSITE" id="PS50240">
    <property type="entry name" value="TRYPSIN_DOM"/>
    <property type="match status" value="1"/>
</dbReference>
<feature type="region of interest" description="Disordered" evidence="11">
    <location>
        <begin position="271"/>
        <end position="320"/>
    </location>
</feature>
<gene>
    <name evidence="16" type="primary">LOC108711383</name>
</gene>
<dbReference type="InterPro" id="IPR000082">
    <property type="entry name" value="SEA_dom"/>
</dbReference>
<dbReference type="Pfam" id="PF00089">
    <property type="entry name" value="Trypsin"/>
    <property type="match status" value="1"/>
</dbReference>
<dbReference type="PRINTS" id="PR00722">
    <property type="entry name" value="CHYMOTRYPSIN"/>
</dbReference>
<evidence type="ECO:0000256" key="3">
    <source>
        <dbReference type="ARBA" id="ARBA00022692"/>
    </source>
</evidence>
<keyword evidence="8 12" id="KW-0472">Membrane</keyword>
<dbReference type="Gene3D" id="2.40.10.10">
    <property type="entry name" value="Trypsin-like serine proteases"/>
    <property type="match status" value="2"/>
</dbReference>
<proteinExistence type="predicted"/>
<dbReference type="InterPro" id="IPR043504">
    <property type="entry name" value="Peptidase_S1_PA_chymotrypsin"/>
</dbReference>
<evidence type="ECO:0000256" key="2">
    <source>
        <dbReference type="ARBA" id="ARBA00022670"/>
    </source>
</evidence>
<accession>A0A8J1N0T4</accession>
<feature type="domain" description="SEA" evidence="13">
    <location>
        <begin position="40"/>
        <end position="157"/>
    </location>
</feature>
<dbReference type="GO" id="GO:0004252">
    <property type="term" value="F:serine-type endopeptidase activity"/>
    <property type="evidence" value="ECO:0007669"/>
    <property type="project" value="InterPro"/>
</dbReference>
<evidence type="ECO:0000256" key="10">
    <source>
        <dbReference type="RuleBase" id="RU363034"/>
    </source>
</evidence>
<keyword evidence="4 10" id="KW-0378">Hydrolase</keyword>
<dbReference type="PANTHER" id="PTHR24252">
    <property type="entry name" value="ACROSIN-RELATED"/>
    <property type="match status" value="1"/>
</dbReference>
<dbReference type="InterPro" id="IPR001314">
    <property type="entry name" value="Peptidase_S1A"/>
</dbReference>
<comment type="subcellular location">
    <subcellularLocation>
        <location evidence="1">Membrane</location>
        <topology evidence="1">Single-pass type II membrane protein</topology>
    </subcellularLocation>
</comment>
<keyword evidence="5 10" id="KW-0720">Serine protease</keyword>
<evidence type="ECO:0000256" key="7">
    <source>
        <dbReference type="ARBA" id="ARBA00022989"/>
    </source>
</evidence>
<evidence type="ECO:0000256" key="6">
    <source>
        <dbReference type="ARBA" id="ARBA00022968"/>
    </source>
</evidence>
<dbReference type="GO" id="GO:0008236">
    <property type="term" value="F:serine-type peptidase activity"/>
    <property type="evidence" value="ECO:0000318"/>
    <property type="project" value="GO_Central"/>
</dbReference>
<dbReference type="PANTHER" id="PTHR24252:SF28">
    <property type="entry name" value="TRANSMEMBRANE PROTEASE SERINE 11C ISOFORM X1"/>
    <property type="match status" value="1"/>
</dbReference>
<keyword evidence="2 10" id="KW-0645">Protease</keyword>
<evidence type="ECO:0000259" key="14">
    <source>
        <dbReference type="PROSITE" id="PS50240"/>
    </source>
</evidence>
<dbReference type="SUPFAM" id="SSF82671">
    <property type="entry name" value="SEA domain"/>
    <property type="match status" value="1"/>
</dbReference>
<feature type="transmembrane region" description="Helical" evidence="12">
    <location>
        <begin position="12"/>
        <end position="32"/>
    </location>
</feature>
<feature type="domain" description="Peptidase S1" evidence="14">
    <location>
        <begin position="352"/>
        <end position="582"/>
    </location>
</feature>
<protein>
    <submittedName>
        <fullName evidence="16">Transmembrane protease serine 11D isoform X1</fullName>
    </submittedName>
</protein>
<dbReference type="SUPFAM" id="SSF50494">
    <property type="entry name" value="Trypsin-like serine proteases"/>
    <property type="match status" value="1"/>
</dbReference>
<dbReference type="PROSITE" id="PS00134">
    <property type="entry name" value="TRYPSIN_HIS"/>
    <property type="match status" value="1"/>
</dbReference>
<evidence type="ECO:0000259" key="13">
    <source>
        <dbReference type="PROSITE" id="PS50024"/>
    </source>
</evidence>
<dbReference type="InterPro" id="IPR001254">
    <property type="entry name" value="Trypsin_dom"/>
</dbReference>
<dbReference type="InterPro" id="IPR018114">
    <property type="entry name" value="TRYPSIN_HIS"/>
</dbReference>
<dbReference type="InterPro" id="IPR036364">
    <property type="entry name" value="SEA_dom_sf"/>
</dbReference>
<dbReference type="InterPro" id="IPR009003">
    <property type="entry name" value="Peptidase_S1_PA"/>
</dbReference>
<feature type="transmembrane region" description="Helical" evidence="12">
    <location>
        <begin position="96"/>
        <end position="115"/>
    </location>
</feature>
<reference evidence="16" key="1">
    <citation type="submission" date="2025-08" db="UniProtKB">
        <authorList>
            <consortium name="RefSeq"/>
        </authorList>
    </citation>
    <scope>IDENTIFICATION</scope>
    <source>
        <strain evidence="16">J_2021</strain>
        <tissue evidence="16">Erythrocytes</tissue>
    </source>
</reference>
<dbReference type="Gene3D" id="3.30.70.960">
    <property type="entry name" value="SEA domain"/>
    <property type="match status" value="1"/>
</dbReference>
<evidence type="ECO:0000256" key="9">
    <source>
        <dbReference type="ARBA" id="ARBA00023157"/>
    </source>
</evidence>
<evidence type="ECO:0000313" key="16">
    <source>
        <dbReference type="RefSeq" id="XP_041447098.1"/>
    </source>
</evidence>
<dbReference type="Pfam" id="PF01390">
    <property type="entry name" value="SEA"/>
    <property type="match status" value="1"/>
</dbReference>
<dbReference type="RefSeq" id="XP_041447098.1">
    <property type="nucleotide sequence ID" value="XM_041591164.1"/>
</dbReference>
<evidence type="ECO:0000256" key="5">
    <source>
        <dbReference type="ARBA" id="ARBA00022825"/>
    </source>
</evidence>
<evidence type="ECO:0000256" key="11">
    <source>
        <dbReference type="SAM" id="MobiDB-lite"/>
    </source>
</evidence>
<feature type="compositionally biased region" description="Low complexity" evidence="11">
    <location>
        <begin position="303"/>
        <end position="320"/>
    </location>
</feature>
<keyword evidence="6" id="KW-0735">Signal-anchor</keyword>
<dbReference type="AlphaFoldDB" id="A0A8J1N0T4"/>
<evidence type="ECO:0000256" key="12">
    <source>
        <dbReference type="SAM" id="Phobius"/>
    </source>
</evidence>
<evidence type="ECO:0000256" key="1">
    <source>
        <dbReference type="ARBA" id="ARBA00004606"/>
    </source>
</evidence>
<organism evidence="15 16">
    <name type="scientific">Xenopus laevis</name>
    <name type="common">African clawed frog</name>
    <dbReference type="NCBI Taxonomy" id="8355"/>
    <lineage>
        <taxon>Eukaryota</taxon>
        <taxon>Metazoa</taxon>
        <taxon>Chordata</taxon>
        <taxon>Craniata</taxon>
        <taxon>Vertebrata</taxon>
        <taxon>Euteleostomi</taxon>
        <taxon>Amphibia</taxon>
        <taxon>Batrachia</taxon>
        <taxon>Anura</taxon>
        <taxon>Pipoidea</taxon>
        <taxon>Pipidae</taxon>
        <taxon>Xenopodinae</taxon>
        <taxon>Xenopus</taxon>
        <taxon>Xenopus</taxon>
    </lineage>
</organism>
<feature type="compositionally biased region" description="Polar residues" evidence="11">
    <location>
        <begin position="276"/>
        <end position="302"/>
    </location>
</feature>
<dbReference type="Proteomes" id="UP000186698">
    <property type="component" value="Chromosome 1L"/>
</dbReference>
<dbReference type="InterPro" id="IPR033116">
    <property type="entry name" value="TRYPSIN_SER"/>
</dbReference>
<evidence type="ECO:0000256" key="4">
    <source>
        <dbReference type="ARBA" id="ARBA00022801"/>
    </source>
</evidence>
<evidence type="ECO:0000256" key="8">
    <source>
        <dbReference type="ARBA" id="ARBA00023136"/>
    </source>
</evidence>
<dbReference type="PROSITE" id="PS50024">
    <property type="entry name" value="SEA"/>
    <property type="match status" value="1"/>
</dbReference>
<evidence type="ECO:0000313" key="15">
    <source>
        <dbReference type="Proteomes" id="UP000186698"/>
    </source>
</evidence>
<sequence length="583" mass="62278">MKFSRPSKTFIAVIIFAILIIIAVATIVVLVLGKNTLSPFLGYYNGSFRITNLNFKDEYKNRQSDGFKSISVQIEELLTKTFENSDIKSQYNGSKVTSISSGSVIPVFVLIFYMANTVRNNVTTDFVKKVLTDNMKNTSGNTFTVDQNSLMLSEMPVQVAQNILSTATNMIITTTATTQIPEQRSTVPVKNAETTSAAANTSAQTLTVPSLIKTTTATTQMPEQSSTATSLIKTTTATTQMPEQGSTAPSLITTATTQIPTGTAPSLIRTTTTTTQMPEQSSTATLRKTASTATESTNAQTLTESTNISSTTTTTEISTTSSNVMPVTTLQAAAENFKACGVGGPSAVANRIVGGTNAAVGSWPWQAGLRYNKYYICGASLISDTWLVTAAHCIISQVPSLFTVILGTILSTSSSVLYLESIIVHEKYTRSTSGNDIALLKLSIPLKFTRYIGPVCLPQISDIFADGLPCYITGWGTLSEGGSVSITLQEAEVKIIGTETCNSSQMYKSMIGPSMICAGYVDGNIDSCQGDSGGPLVAKKVNDTSWYLIGIVSFGEGCARVNKPGVYSRVTYLRSWITQKTGI</sequence>
<keyword evidence="3 12" id="KW-0812">Transmembrane</keyword>
<dbReference type="GO" id="GO:0005886">
    <property type="term" value="C:plasma membrane"/>
    <property type="evidence" value="ECO:0000318"/>
    <property type="project" value="GO_Central"/>
</dbReference>
<dbReference type="SMART" id="SM00020">
    <property type="entry name" value="Tryp_SPc"/>
    <property type="match status" value="1"/>
</dbReference>
<dbReference type="PROSITE" id="PS00135">
    <property type="entry name" value="TRYPSIN_SER"/>
    <property type="match status" value="1"/>
</dbReference>
<dbReference type="GO" id="GO:0006508">
    <property type="term" value="P:proteolysis"/>
    <property type="evidence" value="ECO:0007669"/>
    <property type="project" value="UniProtKB-KW"/>
</dbReference>
<dbReference type="FunFam" id="2.40.10.10:FF:000003">
    <property type="entry name" value="Transmembrane serine protease 3"/>
    <property type="match status" value="1"/>
</dbReference>